<dbReference type="CDD" id="cd00342">
    <property type="entry name" value="gram_neg_porins"/>
    <property type="match status" value="1"/>
</dbReference>
<feature type="signal peptide" evidence="11">
    <location>
        <begin position="1"/>
        <end position="22"/>
    </location>
</feature>
<accession>A0A658QX32</accession>
<dbReference type="AlphaFoldDB" id="A0A658QX32"/>
<feature type="domain" description="Porin" evidence="12">
    <location>
        <begin position="10"/>
        <end position="355"/>
    </location>
</feature>
<dbReference type="PANTHER" id="PTHR34501:SF9">
    <property type="entry name" value="MAJOR OUTER MEMBRANE PROTEIN P.IA"/>
    <property type="match status" value="1"/>
</dbReference>
<keyword evidence="9" id="KW-0472">Membrane</keyword>
<dbReference type="InterPro" id="IPR033900">
    <property type="entry name" value="Gram_neg_porin_domain"/>
</dbReference>
<keyword evidence="5" id="KW-0812">Transmembrane</keyword>
<dbReference type="GO" id="GO:0006811">
    <property type="term" value="P:monoatomic ion transport"/>
    <property type="evidence" value="ECO:0007669"/>
    <property type="project" value="UniProtKB-KW"/>
</dbReference>
<evidence type="ECO:0000256" key="1">
    <source>
        <dbReference type="ARBA" id="ARBA00004571"/>
    </source>
</evidence>
<dbReference type="Gene3D" id="2.40.160.10">
    <property type="entry name" value="Porin"/>
    <property type="match status" value="1"/>
</dbReference>
<dbReference type="GO" id="GO:0015288">
    <property type="term" value="F:porin activity"/>
    <property type="evidence" value="ECO:0007669"/>
    <property type="project" value="UniProtKB-KW"/>
</dbReference>
<evidence type="ECO:0000313" key="14">
    <source>
        <dbReference type="Proteomes" id="UP000198263"/>
    </source>
</evidence>
<dbReference type="SUPFAM" id="SSF56935">
    <property type="entry name" value="Porins"/>
    <property type="match status" value="1"/>
</dbReference>
<evidence type="ECO:0000256" key="11">
    <source>
        <dbReference type="SAM" id="SignalP"/>
    </source>
</evidence>
<keyword evidence="8" id="KW-0626">Porin</keyword>
<keyword evidence="14" id="KW-1185">Reference proteome</keyword>
<keyword evidence="7" id="KW-0406">Ion transport</keyword>
<proteinExistence type="predicted"/>
<evidence type="ECO:0000256" key="6">
    <source>
        <dbReference type="ARBA" id="ARBA00022729"/>
    </source>
</evidence>
<reference evidence="13 14" key="1">
    <citation type="submission" date="2016-01" db="EMBL/GenBank/DDBJ databases">
        <authorList>
            <person name="Peeters C."/>
        </authorList>
    </citation>
    <scope>NUCLEOTIDE SEQUENCE [LARGE SCALE GENOMIC DNA]</scope>
    <source>
        <strain evidence="13">LMG 29315</strain>
    </source>
</reference>
<comment type="subunit">
    <text evidence="2">Homotrimer.</text>
</comment>
<keyword evidence="4" id="KW-1134">Transmembrane beta strand</keyword>
<dbReference type="Proteomes" id="UP000198263">
    <property type="component" value="Unassembled WGS sequence"/>
</dbReference>
<evidence type="ECO:0000256" key="2">
    <source>
        <dbReference type="ARBA" id="ARBA00011233"/>
    </source>
</evidence>
<evidence type="ECO:0000256" key="10">
    <source>
        <dbReference type="ARBA" id="ARBA00023237"/>
    </source>
</evidence>
<dbReference type="PANTHER" id="PTHR34501">
    <property type="entry name" value="PROTEIN YDDL-RELATED"/>
    <property type="match status" value="1"/>
</dbReference>
<comment type="subcellular location">
    <subcellularLocation>
        <location evidence="1">Cell outer membrane</location>
        <topology evidence="1">Multi-pass membrane protein</topology>
    </subcellularLocation>
</comment>
<keyword evidence="10" id="KW-0998">Cell outer membrane</keyword>
<evidence type="ECO:0000259" key="12">
    <source>
        <dbReference type="Pfam" id="PF13609"/>
    </source>
</evidence>
<comment type="caution">
    <text evidence="13">The sequence shown here is derived from an EMBL/GenBank/DDBJ whole genome shotgun (WGS) entry which is preliminary data.</text>
</comment>
<dbReference type="InterPro" id="IPR050298">
    <property type="entry name" value="Gram-neg_bact_OMP"/>
</dbReference>
<evidence type="ECO:0000256" key="4">
    <source>
        <dbReference type="ARBA" id="ARBA00022452"/>
    </source>
</evidence>
<evidence type="ECO:0000256" key="3">
    <source>
        <dbReference type="ARBA" id="ARBA00022448"/>
    </source>
</evidence>
<evidence type="ECO:0000256" key="9">
    <source>
        <dbReference type="ARBA" id="ARBA00023136"/>
    </source>
</evidence>
<evidence type="ECO:0000313" key="13">
    <source>
        <dbReference type="EMBL" id="SAL30283.1"/>
    </source>
</evidence>
<dbReference type="InterPro" id="IPR023614">
    <property type="entry name" value="Porin_dom_sf"/>
</dbReference>
<dbReference type="GO" id="GO:0009279">
    <property type="term" value="C:cell outer membrane"/>
    <property type="evidence" value="ECO:0007669"/>
    <property type="project" value="UniProtKB-SubCell"/>
</dbReference>
<keyword evidence="3" id="KW-0813">Transport</keyword>
<feature type="chain" id="PRO_5024951263" evidence="11">
    <location>
        <begin position="23"/>
        <end position="383"/>
    </location>
</feature>
<dbReference type="GO" id="GO:0046930">
    <property type="term" value="C:pore complex"/>
    <property type="evidence" value="ECO:0007669"/>
    <property type="project" value="UniProtKB-KW"/>
</dbReference>
<gene>
    <name evidence="13" type="ORF">AWB72_02554</name>
</gene>
<evidence type="ECO:0000256" key="8">
    <source>
        <dbReference type="ARBA" id="ARBA00023114"/>
    </source>
</evidence>
<evidence type="ECO:0000256" key="5">
    <source>
        <dbReference type="ARBA" id="ARBA00022692"/>
    </source>
</evidence>
<name>A0A658QX32_9BURK</name>
<protein>
    <submittedName>
        <fullName evidence="13">Porin</fullName>
    </submittedName>
</protein>
<organism evidence="13 14">
    <name type="scientific">Caballeronia concitans</name>
    <dbReference type="NCBI Taxonomy" id="1777133"/>
    <lineage>
        <taxon>Bacteria</taxon>
        <taxon>Pseudomonadati</taxon>
        <taxon>Pseudomonadota</taxon>
        <taxon>Betaproteobacteria</taxon>
        <taxon>Burkholderiales</taxon>
        <taxon>Burkholderiaceae</taxon>
        <taxon>Caballeronia</taxon>
    </lineage>
</organism>
<dbReference type="EMBL" id="FCNV02000004">
    <property type="protein sequence ID" value="SAL30283.1"/>
    <property type="molecule type" value="Genomic_DNA"/>
</dbReference>
<keyword evidence="6 11" id="KW-0732">Signal</keyword>
<evidence type="ECO:0000256" key="7">
    <source>
        <dbReference type="ARBA" id="ARBA00023065"/>
    </source>
</evidence>
<dbReference type="Pfam" id="PF13609">
    <property type="entry name" value="Porin_4"/>
    <property type="match status" value="1"/>
</dbReference>
<sequence>MKLELKLSGAAALVTFAAAAQAQSSVTLYGVIDSGLLYQSTSAATFQPTARNQGHVYQLKDGGIYSSIWGLKGSEDIGGGYKINFKLQGSFNIANGRVGLSDTPGSVAVFNQFATIGASTPFGTFDAGRQIIPMIYAMSETDVRGAQYFGSILTAWLGINQAAGWPGTSTNAPIGALYDSNALVYNSPKFYGASLALEFAPGGVAGQAQGGTRESAVLKYSNYGLNLAAVYYNGHDTNPYPLTYPATPAVPATGLANNRFYYFGAMYTIAGFSISGSYGIGKNPSNSGAANFEMISGGLGYQFNPRFKITSGYYYLKDRNHSANHSSEVSLGAEYNVSQRTKAYAQVGYVDNKGTMNQTIIYGAPVAPGTSTTAAMLGIRHAF</sequence>